<dbReference type="InterPro" id="IPR036822">
    <property type="entry name" value="CutC-like_dom_sf"/>
</dbReference>
<dbReference type="GO" id="GO:0005507">
    <property type="term" value="F:copper ion binding"/>
    <property type="evidence" value="ECO:0007669"/>
    <property type="project" value="TreeGrafter"/>
</dbReference>
<dbReference type="AlphaFoldDB" id="A0A815QWG6"/>
<dbReference type="Proteomes" id="UP000663855">
    <property type="component" value="Unassembled WGS sequence"/>
</dbReference>
<dbReference type="SUPFAM" id="SSF110395">
    <property type="entry name" value="CutC-like"/>
    <property type="match status" value="1"/>
</dbReference>
<dbReference type="InterPro" id="IPR036457">
    <property type="entry name" value="PPM-type-like_dom_sf"/>
</dbReference>
<evidence type="ECO:0000259" key="7">
    <source>
        <dbReference type="PROSITE" id="PS51746"/>
    </source>
</evidence>
<gene>
    <name evidence="8" type="ORF">CJN711_LOCUS25558</name>
</gene>
<evidence type="ECO:0000256" key="3">
    <source>
        <dbReference type="ARBA" id="ARBA00022723"/>
    </source>
</evidence>
<evidence type="ECO:0000256" key="4">
    <source>
        <dbReference type="ARBA" id="ARBA00022801"/>
    </source>
</evidence>
<reference evidence="8" key="1">
    <citation type="submission" date="2021-02" db="EMBL/GenBank/DDBJ databases">
        <authorList>
            <person name="Nowell W R."/>
        </authorList>
    </citation>
    <scope>NUCLEOTIDE SEQUENCE</scope>
</reference>
<dbReference type="PROSITE" id="PS51746">
    <property type="entry name" value="PPM_2"/>
    <property type="match status" value="1"/>
</dbReference>
<feature type="domain" description="PPM-type phosphatase" evidence="7">
    <location>
        <begin position="299"/>
        <end position="680"/>
    </location>
</feature>
<dbReference type="PROSITE" id="PS01032">
    <property type="entry name" value="PPM_1"/>
    <property type="match status" value="1"/>
</dbReference>
<dbReference type="PANTHER" id="PTHR12598">
    <property type="entry name" value="COPPER HOMEOSTASIS PROTEIN CUTC"/>
    <property type="match status" value="1"/>
</dbReference>
<organism evidence="8 9">
    <name type="scientific">Rotaria magnacalcarata</name>
    <dbReference type="NCBI Taxonomy" id="392030"/>
    <lineage>
        <taxon>Eukaryota</taxon>
        <taxon>Metazoa</taxon>
        <taxon>Spiralia</taxon>
        <taxon>Gnathifera</taxon>
        <taxon>Rotifera</taxon>
        <taxon>Eurotatoria</taxon>
        <taxon>Bdelloidea</taxon>
        <taxon>Philodinida</taxon>
        <taxon>Philodinidae</taxon>
        <taxon>Rotaria</taxon>
    </lineage>
</organism>
<dbReference type="Pfam" id="PF00481">
    <property type="entry name" value="PP2C"/>
    <property type="match status" value="1"/>
</dbReference>
<dbReference type="InterPro" id="IPR005627">
    <property type="entry name" value="CutC-like"/>
</dbReference>
<keyword evidence="4 6" id="KW-0378">Hydrolase</keyword>
<evidence type="ECO:0000313" key="9">
    <source>
        <dbReference type="Proteomes" id="UP000663855"/>
    </source>
</evidence>
<dbReference type="InterPro" id="IPR001932">
    <property type="entry name" value="PPM-type_phosphatase-like_dom"/>
</dbReference>
<evidence type="ECO:0000256" key="1">
    <source>
        <dbReference type="ARBA" id="ARBA00007768"/>
    </source>
</evidence>
<dbReference type="PANTHER" id="PTHR12598:SF0">
    <property type="entry name" value="COPPER HOMEOSTASIS PROTEIN CUTC HOMOLOG"/>
    <property type="match status" value="1"/>
</dbReference>
<evidence type="ECO:0000256" key="2">
    <source>
        <dbReference type="ARBA" id="ARBA00019014"/>
    </source>
</evidence>
<proteinExistence type="inferred from homology"/>
<dbReference type="Gene3D" id="3.60.40.10">
    <property type="entry name" value="PPM-type phosphatase domain"/>
    <property type="match status" value="1"/>
</dbReference>
<comment type="similarity">
    <text evidence="6">Belongs to the PP2C family.</text>
</comment>
<dbReference type="InterPro" id="IPR000222">
    <property type="entry name" value="PP2C_BS"/>
</dbReference>
<dbReference type="FunFam" id="3.20.20.380:FF:000001">
    <property type="entry name" value="Copper homeostasis protein CutC"/>
    <property type="match status" value="1"/>
</dbReference>
<dbReference type="CDD" id="cd00143">
    <property type="entry name" value="PP2Cc"/>
    <property type="match status" value="1"/>
</dbReference>
<dbReference type="GO" id="GO:0004721">
    <property type="term" value="F:phosphoprotein phosphatase activity"/>
    <property type="evidence" value="ECO:0007669"/>
    <property type="project" value="UniProtKB-KW"/>
</dbReference>
<dbReference type="EMBL" id="CAJNOV010011922">
    <property type="protein sequence ID" value="CAF1469262.1"/>
    <property type="molecule type" value="Genomic_DNA"/>
</dbReference>
<sequence length="683" mass="78033">MEVCVDSFESAQAAVQGGAQRIELCSSLDQGGLTPSIGLLRLIRRRLPFELQIFIMIRCRAGDFIYDDDELSVMEEEIRLFIESNQHVNGFVLGTLNPDGTIDSESLKRLVQPIPKDISLTFHRAFDFIPKWETGIDQLIELGFQRILTSGQETNAYYGRKRLRQMISYAQNRIIILPGCGISVANLESILRETGAKEFHSSARIRKQSKMLYRNVQKKISISGLNNDYEEDSAIQEIISLVYYHSDSIKDNLFDRTCHHHEQQLLPEEATKILQKNEASIDLEANCSVKYYEANHLGANNPPEDRQAQAHIRMHDSYTYLFGVFDGHGGPWCSDVLSQRLFDYIAVSLKPPNDLEQIMRQARAMINHNYSHISSLLLQSYHNPCKDMRNAKVKEIHAMNLLKHIEEVYTTFDSDYTDIIGALENAFIKLDRDICAEAIPTETQPFNKGLLQISMAGSCACVALINETDLYVANCGDARAVLGTTDDNGNPSLIPLSNVHNIHNQLEIKRVLSEHPSNEYHSVIRRDRLLGLLSPFRAFGNIRFKWPKNYLKEYLQPYYKNADALVQFYLTPPYLTVRPEIIKHKLTKNDKFLVLATDGVWDVLSPEKVVELIFNHQKGIQSLDQFPLQSLDRNSATNLIRHALAYTSKGHFDSKLFLDTLAFHKPRSMRDDITVTIVYFDRM</sequence>
<protein>
    <recommendedName>
        <fullName evidence="2">Copper homeostasis protein cutC homolog</fullName>
    </recommendedName>
</protein>
<keyword evidence="5 6" id="KW-0904">Protein phosphatase</keyword>
<keyword evidence="3" id="KW-0479">Metal-binding</keyword>
<name>A0A815QWG6_9BILA</name>
<evidence type="ECO:0000256" key="6">
    <source>
        <dbReference type="RuleBase" id="RU003465"/>
    </source>
</evidence>
<comment type="caution">
    <text evidence="8">The sequence shown here is derived from an EMBL/GenBank/DDBJ whole genome shotgun (WGS) entry which is preliminary data.</text>
</comment>
<dbReference type="Gene3D" id="3.20.20.380">
    <property type="entry name" value="Copper homeostasis (CutC) domain"/>
    <property type="match status" value="1"/>
</dbReference>
<dbReference type="SMART" id="SM00332">
    <property type="entry name" value="PP2Cc"/>
    <property type="match status" value="1"/>
</dbReference>
<dbReference type="Pfam" id="PF03932">
    <property type="entry name" value="CutC"/>
    <property type="match status" value="1"/>
</dbReference>
<accession>A0A815QWG6</accession>
<evidence type="ECO:0000313" key="8">
    <source>
        <dbReference type="EMBL" id="CAF1469262.1"/>
    </source>
</evidence>
<dbReference type="HAMAP" id="MF_00795">
    <property type="entry name" value="CutC"/>
    <property type="match status" value="1"/>
</dbReference>
<dbReference type="SUPFAM" id="SSF81606">
    <property type="entry name" value="PP2C-like"/>
    <property type="match status" value="2"/>
</dbReference>
<comment type="similarity">
    <text evidence="1">Belongs to the CutC family.</text>
</comment>
<evidence type="ECO:0000256" key="5">
    <source>
        <dbReference type="ARBA" id="ARBA00022912"/>
    </source>
</evidence>